<sequence>MKKIYLLLPFFFLASCSTIEETPEDTNPILLTKMVQNGENFTFSYNRTKIVEMKNTTDNFRRAYTYTGDLITKYVDTYSDNSTQTTNITYNSNNKITKKTSTYSGVTYTTTYNYVGADKVNIVSIAAGGNFTKTYTIAANLNADGSLKNWTETVSDVQPSGTANGTGSLQTVVYDGGNNPFKNVTGYTRLLDGEEEISGSLRNVVNYKHIIHYPATMEYTVYQSTFEYDTMSGFPKKEIRDNFNSSGAPTTTEITTYEYNHL</sequence>
<name>A0A1H1AP40_9FLAO</name>
<organism evidence="1 2">
    <name type="scientific">Chryseobacterium soldanellicola</name>
    <dbReference type="NCBI Taxonomy" id="311333"/>
    <lineage>
        <taxon>Bacteria</taxon>
        <taxon>Pseudomonadati</taxon>
        <taxon>Bacteroidota</taxon>
        <taxon>Flavobacteriia</taxon>
        <taxon>Flavobacteriales</taxon>
        <taxon>Weeksellaceae</taxon>
        <taxon>Chryseobacterium group</taxon>
        <taxon>Chryseobacterium</taxon>
    </lineage>
</organism>
<dbReference type="Proteomes" id="UP000199627">
    <property type="component" value="Unassembled WGS sequence"/>
</dbReference>
<evidence type="ECO:0008006" key="3">
    <source>
        <dbReference type="Google" id="ProtNLM"/>
    </source>
</evidence>
<gene>
    <name evidence="1" type="ORF">SAMN05421664_1522</name>
</gene>
<protein>
    <recommendedName>
        <fullName evidence="3">YD repeat-containing protein</fullName>
    </recommendedName>
</protein>
<dbReference type="PROSITE" id="PS51257">
    <property type="entry name" value="PROKAR_LIPOPROTEIN"/>
    <property type="match status" value="1"/>
</dbReference>
<evidence type="ECO:0000313" key="2">
    <source>
        <dbReference type="Proteomes" id="UP000199627"/>
    </source>
</evidence>
<dbReference type="OrthoDB" id="1444189at2"/>
<keyword evidence="2" id="KW-1185">Reference proteome</keyword>
<dbReference type="STRING" id="311333.SAMN05421664_1522"/>
<reference evidence="2" key="1">
    <citation type="submission" date="2016-10" db="EMBL/GenBank/DDBJ databases">
        <authorList>
            <person name="Varghese N."/>
            <person name="Submissions S."/>
        </authorList>
    </citation>
    <scope>NUCLEOTIDE SEQUENCE [LARGE SCALE GENOMIC DNA]</scope>
    <source>
        <strain evidence="2">DSM 17072</strain>
    </source>
</reference>
<dbReference type="RefSeq" id="WP_089755139.1">
    <property type="nucleotide sequence ID" value="NZ_FNKL01000002.1"/>
</dbReference>
<proteinExistence type="predicted"/>
<accession>A0A1H1AP40</accession>
<evidence type="ECO:0000313" key="1">
    <source>
        <dbReference type="EMBL" id="SDQ41523.1"/>
    </source>
</evidence>
<dbReference type="EMBL" id="FNKL01000002">
    <property type="protein sequence ID" value="SDQ41523.1"/>
    <property type="molecule type" value="Genomic_DNA"/>
</dbReference>
<dbReference type="AlphaFoldDB" id="A0A1H1AP40"/>